<feature type="domain" description="AB hydrolase-1" evidence="1">
    <location>
        <begin position="5"/>
        <end position="234"/>
    </location>
</feature>
<proteinExistence type="predicted"/>
<dbReference type="Proteomes" id="UP000237284">
    <property type="component" value="Chromosome"/>
</dbReference>
<keyword evidence="3" id="KW-0378">Hydrolase</keyword>
<gene>
    <name evidence="3" type="ORF">F131LOC_008370</name>
    <name evidence="2" type="ORF">F131LOC_04261</name>
</gene>
<sequence>MSKNFLLVHGAWQGAWVWNKIQPKLKAEGNTVKAIDLPGSGDDQTPVATVSLDAYARKIIDAASLLSAQGKVTLVGHSMGGAAITLAASIAPELFEKLIYVCAILPQNGESVAVLGEQSQKLGTEGPVAQPLLDKGVLALVPEKIAPTFLNDYAESDVDTLLAQFKPQPIQPLMETVTLTEGFINLPKVYIVCTKDLAISPKLQQQMAEKANVGTIYTLDAGHEPFFSQAEKLSEFLLKA</sequence>
<dbReference type="Pfam" id="PF12697">
    <property type="entry name" value="Abhydrolase_6"/>
    <property type="match status" value="1"/>
</dbReference>
<organism evidence="2">
    <name type="scientific">Pectobacterium versatile</name>
    <dbReference type="NCBI Taxonomy" id="2488639"/>
    <lineage>
        <taxon>Bacteria</taxon>
        <taxon>Pseudomonadati</taxon>
        <taxon>Pseudomonadota</taxon>
        <taxon>Gammaproteobacteria</taxon>
        <taxon>Enterobacterales</taxon>
        <taxon>Pectobacteriaceae</taxon>
        <taxon>Pectobacterium</taxon>
    </lineage>
</organism>
<dbReference type="RefSeq" id="WP_103972516.1">
    <property type="nucleotide sequence ID" value="NZ_BGPS01000022.1"/>
</dbReference>
<dbReference type="PANTHER" id="PTHR10992:SF1086">
    <property type="entry name" value="AB HYDROLASE-1 DOMAIN-CONTAINING PROTEIN"/>
    <property type="match status" value="1"/>
</dbReference>
<dbReference type="EMBL" id="CP065030">
    <property type="protein sequence ID" value="QPK17323.1"/>
    <property type="molecule type" value="Genomic_DNA"/>
</dbReference>
<dbReference type="InterPro" id="IPR000073">
    <property type="entry name" value="AB_hydrolase_1"/>
</dbReference>
<evidence type="ECO:0000259" key="1">
    <source>
        <dbReference type="Pfam" id="PF12697"/>
    </source>
</evidence>
<dbReference type="EMBL" id="PDVW01000053">
    <property type="protein sequence ID" value="POY48000.1"/>
    <property type="molecule type" value="Genomic_DNA"/>
</dbReference>
<reference evidence="3 4" key="2">
    <citation type="submission" date="2020-11" db="EMBL/GenBank/DDBJ databases">
        <title>Complete genome sequence of Pectobacterium versatile F131.</title>
        <authorList>
            <person name="Shirshikov F.V."/>
            <person name="Miroshnikov K."/>
            <person name="Toshakov S.V."/>
            <person name="Kabanova A.P."/>
            <person name="Barannik A.P."/>
            <person name="Shneider M."/>
            <person name="Ignatov A.N."/>
            <person name="Miroshnikov K.A."/>
            <person name="Mikhailova Y.V."/>
            <person name="Shelenkov A."/>
            <person name="Yanushevich Y.G."/>
            <person name="Evseev P.V."/>
        </authorList>
    </citation>
    <scope>NUCLEOTIDE SEQUENCE [LARGE SCALE GENOMIC DNA]</scope>
    <source>
        <strain evidence="3 4">F131</strain>
    </source>
</reference>
<dbReference type="InterPro" id="IPR045889">
    <property type="entry name" value="MES/HNL"/>
</dbReference>
<reference evidence="2" key="1">
    <citation type="submission" date="2017-12" db="EMBL/GenBank/DDBJ databases">
        <title>First report on the novel genomospecies/subspecies of Pectobacterium carotovorum in Russia.</title>
        <authorList>
            <person name="Shirshikov F.V."/>
            <person name="Miroshnikov K."/>
            <person name="Toshakov S.V."/>
            <person name="Kabanova A.P."/>
            <person name="Barannik A.P."/>
            <person name="Shneider M."/>
            <person name="Ignatov A.N."/>
            <person name="Miroshnikov K.A."/>
        </authorList>
    </citation>
    <scope>NUCLEOTIDE SEQUENCE [LARGE SCALE GENOMIC DNA]</scope>
    <source>
        <strain evidence="2">F131</strain>
    </source>
</reference>
<dbReference type="PANTHER" id="PTHR10992">
    <property type="entry name" value="METHYLESTERASE FAMILY MEMBER"/>
    <property type="match status" value="1"/>
</dbReference>
<evidence type="ECO:0000313" key="4">
    <source>
        <dbReference type="Proteomes" id="UP000237284"/>
    </source>
</evidence>
<accession>A0A855M6R1</accession>
<dbReference type="AlphaFoldDB" id="A0A855M6R1"/>
<dbReference type="Gene3D" id="3.40.50.1820">
    <property type="entry name" value="alpha/beta hydrolase"/>
    <property type="match status" value="1"/>
</dbReference>
<evidence type="ECO:0000313" key="3">
    <source>
        <dbReference type="EMBL" id="QPK17323.1"/>
    </source>
</evidence>
<dbReference type="SUPFAM" id="SSF53474">
    <property type="entry name" value="alpha/beta-Hydrolases"/>
    <property type="match status" value="1"/>
</dbReference>
<dbReference type="InterPro" id="IPR029058">
    <property type="entry name" value="AB_hydrolase_fold"/>
</dbReference>
<dbReference type="GO" id="GO:0080032">
    <property type="term" value="F:methyl jasmonate esterase activity"/>
    <property type="evidence" value="ECO:0007669"/>
    <property type="project" value="TreeGrafter"/>
</dbReference>
<protein>
    <submittedName>
        <fullName evidence="3">Alpha/beta fold hydrolase</fullName>
    </submittedName>
    <submittedName>
        <fullName evidence="2">Esterase</fullName>
    </submittedName>
</protein>
<name>A0A855M6R1_9GAMM</name>
<dbReference type="GO" id="GO:0080030">
    <property type="term" value="F:methyl indole-3-acetate esterase activity"/>
    <property type="evidence" value="ECO:0007669"/>
    <property type="project" value="TreeGrafter"/>
</dbReference>
<evidence type="ECO:0000313" key="2">
    <source>
        <dbReference type="EMBL" id="POY48000.1"/>
    </source>
</evidence>